<evidence type="ECO:0000256" key="2">
    <source>
        <dbReference type="ARBA" id="ARBA00012274"/>
    </source>
</evidence>
<dbReference type="Pfam" id="PF02867">
    <property type="entry name" value="Ribonuc_red_lgC"/>
    <property type="match status" value="1"/>
</dbReference>
<dbReference type="RefSeq" id="WP_008803311.1">
    <property type="nucleotide sequence ID" value="NZ_KQ235737.1"/>
</dbReference>
<dbReference type="Pfam" id="PF03477">
    <property type="entry name" value="ATP-cone"/>
    <property type="match status" value="1"/>
</dbReference>
<dbReference type="NCBIfam" id="TIGR02506">
    <property type="entry name" value="NrdE_NrdA"/>
    <property type="match status" value="1"/>
</dbReference>
<evidence type="ECO:0000256" key="5">
    <source>
        <dbReference type="ARBA" id="ARBA00022840"/>
    </source>
</evidence>
<dbReference type="HOGENOM" id="CLU_000404_3_0_0"/>
<feature type="coiled-coil region" evidence="11">
    <location>
        <begin position="24"/>
        <end position="51"/>
    </location>
</feature>
<dbReference type="InterPro" id="IPR000788">
    <property type="entry name" value="RNR_lg_C"/>
</dbReference>
<dbReference type="Gene3D" id="3.20.70.20">
    <property type="match status" value="1"/>
</dbReference>
<evidence type="ECO:0000256" key="10">
    <source>
        <dbReference type="RuleBase" id="RU003410"/>
    </source>
</evidence>
<keyword evidence="4 9" id="KW-0547">Nucleotide-binding</keyword>
<dbReference type="Pfam" id="PF00317">
    <property type="entry name" value="Ribonuc_red_lgN"/>
    <property type="match status" value="1"/>
</dbReference>
<dbReference type="AlphaFoldDB" id="A0A0M1VVK2"/>
<proteinExistence type="inferred from homology"/>
<dbReference type="GO" id="GO:0005524">
    <property type="term" value="F:ATP binding"/>
    <property type="evidence" value="ECO:0007669"/>
    <property type="project" value="UniProtKB-UniRule"/>
</dbReference>
<dbReference type="SUPFAM" id="SSF48168">
    <property type="entry name" value="R1 subunit of ribonucleotide reductase, N-terminal domain"/>
    <property type="match status" value="1"/>
</dbReference>
<name>A0A0M1VVK2_FUSVC</name>
<comment type="catalytic activity">
    <reaction evidence="8 10">
        <text>a 2'-deoxyribonucleoside 5'-diphosphate + [thioredoxin]-disulfide + H2O = a ribonucleoside 5'-diphosphate + [thioredoxin]-dithiol</text>
        <dbReference type="Rhea" id="RHEA:23252"/>
        <dbReference type="Rhea" id="RHEA-COMP:10698"/>
        <dbReference type="Rhea" id="RHEA-COMP:10700"/>
        <dbReference type="ChEBI" id="CHEBI:15377"/>
        <dbReference type="ChEBI" id="CHEBI:29950"/>
        <dbReference type="ChEBI" id="CHEBI:50058"/>
        <dbReference type="ChEBI" id="CHEBI:57930"/>
        <dbReference type="ChEBI" id="CHEBI:73316"/>
        <dbReference type="EC" id="1.17.4.1"/>
    </reaction>
</comment>
<gene>
    <name evidence="13" type="ORF">FSCG_01455</name>
</gene>
<dbReference type="SUPFAM" id="SSF51998">
    <property type="entry name" value="PFL-like glycyl radical enzymes"/>
    <property type="match status" value="1"/>
</dbReference>
<evidence type="ECO:0000256" key="11">
    <source>
        <dbReference type="SAM" id="Coils"/>
    </source>
</evidence>
<keyword evidence="7 10" id="KW-0215">Deoxyribonucleotide synthesis</keyword>
<dbReference type="PRINTS" id="PR01183">
    <property type="entry name" value="RIBORDTASEM1"/>
</dbReference>
<evidence type="ECO:0000256" key="1">
    <source>
        <dbReference type="ARBA" id="ARBA00010406"/>
    </source>
</evidence>
<dbReference type="InterPro" id="IPR008926">
    <property type="entry name" value="RNR_R1-su_N"/>
</dbReference>
<dbReference type="InterPro" id="IPR013346">
    <property type="entry name" value="NrdE_NrdA_C"/>
</dbReference>
<dbReference type="EC" id="1.17.4.1" evidence="2 10"/>
<protein>
    <recommendedName>
        <fullName evidence="2 10">Ribonucleoside-diphosphate reductase</fullName>
        <ecNumber evidence="2 10">1.17.4.1</ecNumber>
    </recommendedName>
</protein>
<reference evidence="13 14" key="1">
    <citation type="submission" date="2011-10" db="EMBL/GenBank/DDBJ databases">
        <title>The Genome Sequence of Fusobacterium sp. 4_1_13.</title>
        <authorList>
            <consortium name="The Broad Institute Genome Sequencing Platform"/>
            <person name="Earl A."/>
            <person name="Ward D."/>
            <person name="Feldgarden M."/>
            <person name="Gevers D."/>
            <person name="Strauss J."/>
            <person name="Ambrose C."/>
            <person name="Allen-Vercoe E."/>
            <person name="Young S.K."/>
            <person name="Zeng Q."/>
            <person name="Gargeya S."/>
            <person name="Fitzgerald M."/>
            <person name="Haas B."/>
            <person name="Abouelleil A."/>
            <person name="Alvarado L."/>
            <person name="Arachchi H.M."/>
            <person name="Berlin A."/>
            <person name="Brown A."/>
            <person name="Chapman S.B."/>
            <person name="Chen Z."/>
            <person name="Dunbar C."/>
            <person name="Freedman E."/>
            <person name="Gearin G."/>
            <person name="Goldberg J."/>
            <person name="Griggs A."/>
            <person name="Gujja S."/>
            <person name="Heiman D."/>
            <person name="Howarth C."/>
            <person name="Larson L."/>
            <person name="Lui A."/>
            <person name="MacDonald P.J."/>
            <person name="Montmayeur A."/>
            <person name="Murphy C."/>
            <person name="Neiman D."/>
            <person name="Pearson M."/>
            <person name="Priest M."/>
            <person name="Roberts A."/>
            <person name="Saif S."/>
            <person name="Shea T."/>
            <person name="Shenoy N."/>
            <person name="Sisk P."/>
            <person name="Stolte C."/>
            <person name="Sykes S."/>
            <person name="Wortman J."/>
            <person name="Nusbaum C."/>
            <person name="Birren B."/>
        </authorList>
    </citation>
    <scope>NUCLEOTIDE SEQUENCE [LARGE SCALE GENOMIC DNA]</scope>
    <source>
        <strain evidence="13 14">4_1_13</strain>
    </source>
</reference>
<dbReference type="PANTHER" id="PTHR11573">
    <property type="entry name" value="RIBONUCLEOSIDE-DIPHOSPHATE REDUCTASE LARGE CHAIN"/>
    <property type="match status" value="1"/>
</dbReference>
<dbReference type="GO" id="GO:0009263">
    <property type="term" value="P:deoxyribonucleotide biosynthetic process"/>
    <property type="evidence" value="ECO:0007669"/>
    <property type="project" value="UniProtKB-KW"/>
</dbReference>
<keyword evidence="3" id="KW-0021">Allosteric enzyme</keyword>
<keyword evidence="5 9" id="KW-0067">ATP-binding</keyword>
<evidence type="ECO:0000256" key="8">
    <source>
        <dbReference type="ARBA" id="ARBA00047754"/>
    </source>
</evidence>
<evidence type="ECO:0000256" key="4">
    <source>
        <dbReference type="ARBA" id="ARBA00022741"/>
    </source>
</evidence>
<evidence type="ECO:0000313" key="13">
    <source>
        <dbReference type="EMBL" id="EEO40742.1"/>
    </source>
</evidence>
<dbReference type="InterPro" id="IPR039718">
    <property type="entry name" value="Rrm1"/>
</dbReference>
<dbReference type="GO" id="GO:0004748">
    <property type="term" value="F:ribonucleoside-diphosphate reductase activity, thioredoxin disulfide as acceptor"/>
    <property type="evidence" value="ECO:0007669"/>
    <property type="project" value="UniProtKB-EC"/>
</dbReference>
<dbReference type="UniPathway" id="UPA00326"/>
<dbReference type="InterPro" id="IPR013509">
    <property type="entry name" value="RNR_lsu_N"/>
</dbReference>
<keyword evidence="11" id="KW-0175">Coiled coil</keyword>
<sequence>MVMERRKVINRDNIVEDLNIEKIREKLLRACDGLEVNMVELESNIDSIYEENITTQKIQASLINTAVSMTTFEESDWAYVAGRLLMMEAEREVYHSRGFSYGDFSKTIRKMVELGLYDERLLSYTEEELNQITQLIDINRDMVYDYAGANMFVNRYLIKHDGKTYELPQETFMAISMMLALNEKEGETRVKIVKEFYNALSLRKLSLATPILANLRIPHGNLSSCFITAIDDNIESIFYNIDSIARISKNGGGVGVNVSRIRAKGSMVNGYYNASGGVVPWIRIVNDTAVAVNQQGRRAGAVTVALDTWHLDIETFLELQTENGDQRGKAYDIYPQVVCSNLFMKRVKNNEAWTLLDPYEIRKKYGIELCELYGYEFENLYEKIENDSNIKLKKVLSAKELFKSIMKTQLETGMPYIFFKDRANEVNHNSHMGMIGNGNLCMESFSNFKPTINFIEEEDGNTSIRKSEMGEIHTCNLISINLAELTSDELEKHVALAVRALDNTIDLTVTPLKESNKHNLLYRTIGVGAMGLADYLAREYMIYEESINEINEMFERIALYSIKASALLAKDRGAYKAFKGSKWDQGIFYGKKREWYDTNSKFKDEWNEAFYLVETNGLRNGELTAIAPNTSTSLLMGSTASVTPTFSRFFIEKNQRGAIPRTVKHLKDRAWFYPEFKNVNPISYVKIMAKIGSWVTQGVSMEMVFDLNKDIKAKDIYDTLITAWKEGCKSVYYIRTIQKNTNSISDKEECESCSG</sequence>
<comment type="similarity">
    <text evidence="1 10">Belongs to the ribonucleoside diphosphate reductase large chain family.</text>
</comment>
<evidence type="ECO:0000313" key="14">
    <source>
        <dbReference type="Proteomes" id="UP000004925"/>
    </source>
</evidence>
<dbReference type="PANTHER" id="PTHR11573:SF6">
    <property type="entry name" value="RIBONUCLEOSIDE-DIPHOSPHATE REDUCTASE LARGE SUBUNIT"/>
    <property type="match status" value="1"/>
</dbReference>
<accession>A0A0M1VVK2</accession>
<comment type="function">
    <text evidence="10">Provides the precursors necessary for DNA synthesis. Catalyzes the biosynthesis of deoxyribonucleotides from the corresponding ribonucleotides.</text>
</comment>
<dbReference type="eggNOG" id="COG0209">
    <property type="taxonomic scope" value="Bacteria"/>
</dbReference>
<dbReference type="InterPro" id="IPR005144">
    <property type="entry name" value="ATP-cone_dom"/>
</dbReference>
<comment type="caution">
    <text evidence="13">The sequence shown here is derived from an EMBL/GenBank/DDBJ whole genome shotgun (WGS) entry which is preliminary data.</text>
</comment>
<evidence type="ECO:0000256" key="3">
    <source>
        <dbReference type="ARBA" id="ARBA00022533"/>
    </source>
</evidence>
<dbReference type="PROSITE" id="PS51161">
    <property type="entry name" value="ATP_CONE"/>
    <property type="match status" value="1"/>
</dbReference>
<keyword evidence="6 10" id="KW-0560">Oxidoreductase</keyword>
<evidence type="ECO:0000256" key="7">
    <source>
        <dbReference type="ARBA" id="ARBA00023116"/>
    </source>
</evidence>
<feature type="domain" description="ATP-cone" evidence="12">
    <location>
        <begin position="6"/>
        <end position="95"/>
    </location>
</feature>
<dbReference type="Proteomes" id="UP000004925">
    <property type="component" value="Unassembled WGS sequence"/>
</dbReference>
<dbReference type="CDD" id="cd01679">
    <property type="entry name" value="RNR_I"/>
    <property type="match status" value="1"/>
</dbReference>
<organism evidence="13 14">
    <name type="scientific">Fusobacterium vincentii 4_1_13</name>
    <dbReference type="NCBI Taxonomy" id="469606"/>
    <lineage>
        <taxon>Bacteria</taxon>
        <taxon>Fusobacteriati</taxon>
        <taxon>Fusobacteriota</taxon>
        <taxon>Fusobacteriia</taxon>
        <taxon>Fusobacteriales</taxon>
        <taxon>Fusobacteriaceae</taxon>
        <taxon>Fusobacterium</taxon>
    </lineage>
</organism>
<evidence type="ECO:0000256" key="6">
    <source>
        <dbReference type="ARBA" id="ARBA00023002"/>
    </source>
</evidence>
<dbReference type="EMBL" id="ACDE02000018">
    <property type="protein sequence ID" value="EEO40742.1"/>
    <property type="molecule type" value="Genomic_DNA"/>
</dbReference>
<evidence type="ECO:0000259" key="12">
    <source>
        <dbReference type="PROSITE" id="PS51161"/>
    </source>
</evidence>
<dbReference type="GO" id="GO:0005971">
    <property type="term" value="C:ribonucleoside-diphosphate reductase complex"/>
    <property type="evidence" value="ECO:0007669"/>
    <property type="project" value="TreeGrafter"/>
</dbReference>
<evidence type="ECO:0000256" key="9">
    <source>
        <dbReference type="PROSITE-ProRule" id="PRU00492"/>
    </source>
</evidence>
<dbReference type="FunFam" id="3.20.70.20:FF:000014">
    <property type="entry name" value="Ribonucleoside-diphosphate reductase"/>
    <property type="match status" value="1"/>
</dbReference>